<dbReference type="Gene3D" id="3.40.50.150">
    <property type="entry name" value="Vaccinia Virus protein VP39"/>
    <property type="match status" value="1"/>
</dbReference>
<protein>
    <recommendedName>
        <fullName evidence="3">Methyltransferase type 11 domain-containing protein</fullName>
    </recommendedName>
</protein>
<dbReference type="EMBL" id="JAGPUO010000002">
    <property type="protein sequence ID" value="KAG5664971.1"/>
    <property type="molecule type" value="Genomic_DNA"/>
</dbReference>
<dbReference type="InterPro" id="IPR029063">
    <property type="entry name" value="SAM-dependent_MTases_sf"/>
</dbReference>
<dbReference type="PANTHER" id="PTHR44068:SF1">
    <property type="entry name" value="HYPOTHETICAL LOC100005854"/>
    <property type="match status" value="1"/>
</dbReference>
<keyword evidence="5" id="KW-1185">Reference proteome</keyword>
<reference evidence="4" key="1">
    <citation type="submission" date="2021-04" db="EMBL/GenBank/DDBJ databases">
        <title>Draft genome of Fusarium avenaceum strain F156N33, isolated from an atmospheric sample in Virginia.</title>
        <authorList>
            <person name="Yang S."/>
            <person name="Vinatzer B.A."/>
            <person name="Coleman J."/>
        </authorList>
    </citation>
    <scope>NUCLEOTIDE SEQUENCE</scope>
    <source>
        <strain evidence="4">F156N33</strain>
    </source>
</reference>
<dbReference type="AlphaFoldDB" id="A0A9P7H9D0"/>
<sequence>MSTHEPQSYAKRIPTVRCKVTVVTAHHASTGYSSSSAVDQKDSKKIHGKVNMSAPKDNQIAASKKDQSIQVNSELKSYYESWDSRIVYQVIMGGTQHFGYWDKDTYFPFPLTPQLRRMEEKIFEIIDLPQGSQILDAGCGVGHVTRYFAQRGMRMLGIDIIDWQIEEARSVASKANLSTSQMRIEKMDYHHLQTIHDASLDGVYTMQSISHAYDPKGAIAEFFRVTRPGGRIAMVEVERKVSNTKDDPNDRLTQVMKMVNEYTVMPTNEAAHLGYFEDLLKEAGFVDIQVRDWQPNIMPIIRMFYALVAVPYHLLSSFGIEKNFINMICAASAFLGQDRWRFIAITATKPGATIESAKTK</sequence>
<dbReference type="Proteomes" id="UP000782241">
    <property type="component" value="Unassembled WGS sequence"/>
</dbReference>
<comment type="similarity">
    <text evidence="2">Belongs to the class I-like SAM-binding methyltransferase superfamily. Erg6/SMT family.</text>
</comment>
<dbReference type="SUPFAM" id="SSF53335">
    <property type="entry name" value="S-adenosyl-L-methionine-dependent methyltransferases"/>
    <property type="match status" value="1"/>
</dbReference>
<dbReference type="GO" id="GO:0003838">
    <property type="term" value="F:sterol 24-C-methyltransferase activity"/>
    <property type="evidence" value="ECO:0007669"/>
    <property type="project" value="TreeGrafter"/>
</dbReference>
<evidence type="ECO:0000259" key="3">
    <source>
        <dbReference type="Pfam" id="PF08241"/>
    </source>
</evidence>
<proteinExistence type="inferred from homology"/>
<evidence type="ECO:0000256" key="2">
    <source>
        <dbReference type="ARBA" id="ARBA00038188"/>
    </source>
</evidence>
<accession>A0A9P7H9D0</accession>
<organism evidence="4 5">
    <name type="scientific">Fusarium avenaceum</name>
    <dbReference type="NCBI Taxonomy" id="40199"/>
    <lineage>
        <taxon>Eukaryota</taxon>
        <taxon>Fungi</taxon>
        <taxon>Dikarya</taxon>
        <taxon>Ascomycota</taxon>
        <taxon>Pezizomycotina</taxon>
        <taxon>Sordariomycetes</taxon>
        <taxon>Hypocreomycetidae</taxon>
        <taxon>Hypocreales</taxon>
        <taxon>Nectriaceae</taxon>
        <taxon>Fusarium</taxon>
        <taxon>Fusarium tricinctum species complex</taxon>
    </lineage>
</organism>
<keyword evidence="1" id="KW-0808">Transferase</keyword>
<comment type="caution">
    <text evidence="4">The sequence shown here is derived from an EMBL/GenBank/DDBJ whole genome shotgun (WGS) entry which is preliminary data.</text>
</comment>
<dbReference type="Pfam" id="PF08241">
    <property type="entry name" value="Methyltransf_11"/>
    <property type="match status" value="1"/>
</dbReference>
<evidence type="ECO:0000313" key="4">
    <source>
        <dbReference type="EMBL" id="KAG5664971.1"/>
    </source>
</evidence>
<gene>
    <name evidence="4" type="ORF">KAF25_008705</name>
</gene>
<dbReference type="InterPro" id="IPR013216">
    <property type="entry name" value="Methyltransf_11"/>
</dbReference>
<name>A0A9P7H9D0_9HYPO</name>
<dbReference type="PANTHER" id="PTHR44068">
    <property type="entry name" value="ZGC:194242"/>
    <property type="match status" value="1"/>
</dbReference>
<dbReference type="InterPro" id="IPR050447">
    <property type="entry name" value="Erg6_SMT_methyltransf"/>
</dbReference>
<dbReference type="GO" id="GO:0006696">
    <property type="term" value="P:ergosterol biosynthetic process"/>
    <property type="evidence" value="ECO:0007669"/>
    <property type="project" value="TreeGrafter"/>
</dbReference>
<dbReference type="CDD" id="cd02440">
    <property type="entry name" value="AdoMet_MTases"/>
    <property type="match status" value="1"/>
</dbReference>
<evidence type="ECO:0000256" key="1">
    <source>
        <dbReference type="ARBA" id="ARBA00022679"/>
    </source>
</evidence>
<dbReference type="GO" id="GO:0005783">
    <property type="term" value="C:endoplasmic reticulum"/>
    <property type="evidence" value="ECO:0007669"/>
    <property type="project" value="TreeGrafter"/>
</dbReference>
<feature type="domain" description="Methyltransferase type 11" evidence="3">
    <location>
        <begin position="135"/>
        <end position="233"/>
    </location>
</feature>
<evidence type="ECO:0000313" key="5">
    <source>
        <dbReference type="Proteomes" id="UP000782241"/>
    </source>
</evidence>